<feature type="coiled-coil region" evidence="1">
    <location>
        <begin position="25"/>
        <end position="59"/>
    </location>
</feature>
<gene>
    <name evidence="2" type="ORF">DSM5745_11033</name>
</gene>
<organism evidence="2 3">
    <name type="scientific">Aspergillus mulundensis</name>
    <dbReference type="NCBI Taxonomy" id="1810919"/>
    <lineage>
        <taxon>Eukaryota</taxon>
        <taxon>Fungi</taxon>
        <taxon>Dikarya</taxon>
        <taxon>Ascomycota</taxon>
        <taxon>Pezizomycotina</taxon>
        <taxon>Eurotiomycetes</taxon>
        <taxon>Eurotiomycetidae</taxon>
        <taxon>Eurotiales</taxon>
        <taxon>Aspergillaceae</taxon>
        <taxon>Aspergillus</taxon>
        <taxon>Aspergillus subgen. Nidulantes</taxon>
    </lineage>
</organism>
<accession>A0A3D8QCK7</accession>
<sequence length="482" mass="53427">MLEPITICGAVVGILSGLYTHCETLIKYSKDCKNLDNDIENLRAQMENLNTRRKLLNRLLINNEELGDPLGQAQTYVQSRMEDCERAAKRVDDMLSQFVHKHGTATSRQGEEPSCKGKGKVKGAKLHMHCPYKSASSTQGGGSGTRRSLWDSRFSASLSQPCTMMNVKGLTLHMQHVVDRTRDIQHAVDWVVRGIRQNEIDLMIASDGFYTASNPEHLTNSQLDMSVAGFLYLTQFEAMNEQDEKGLTPIMQIACRVPRDNGADLWGLVGASIWMIRNGASLGRRSATNATAAHYLAGAIGQNLALWEQSNGRNDRESLLADYEFVRDGGRDLLCALILDNARDICSCACSTLGCTPLSKMLHRFLAVYPPGKRGTALQFFVALMAKFVPKASYKRIIVGRFIQYATFDALGCVHSCQDCTLEHGEDGNPNEAQPGEPTGQLGGLLSRLLREYYDGEHDLVGFFEGPWRDEIDQIAANRGQR</sequence>
<comment type="caution">
    <text evidence="2">The sequence shown here is derived from an EMBL/GenBank/DDBJ whole genome shotgun (WGS) entry which is preliminary data.</text>
</comment>
<keyword evidence="1" id="KW-0175">Coiled coil</keyword>
<evidence type="ECO:0000313" key="2">
    <source>
        <dbReference type="EMBL" id="RDW59338.1"/>
    </source>
</evidence>
<dbReference type="RefSeq" id="XP_026598372.1">
    <property type="nucleotide sequence ID" value="XM_026753049.1"/>
</dbReference>
<protein>
    <recommendedName>
        <fullName evidence="4">Fungal N-terminal domain-containing protein</fullName>
    </recommendedName>
</protein>
<reference evidence="2 3" key="1">
    <citation type="journal article" date="2018" name="IMA Fungus">
        <title>IMA Genome-F 9: Draft genome sequence of Annulohypoxylon stygium, Aspergillus mulundensis, Berkeleyomyces basicola (syn. Thielaviopsis basicola), Ceratocystis smalleyi, two Cercospora beticola strains, Coleophoma cylindrospora, Fusarium fracticaudum, Phialophora cf. hyalina, and Morchella septimelata.</title>
        <authorList>
            <person name="Wingfield B.D."/>
            <person name="Bills G.F."/>
            <person name="Dong Y."/>
            <person name="Huang W."/>
            <person name="Nel W.J."/>
            <person name="Swalarsk-Parry B.S."/>
            <person name="Vaghefi N."/>
            <person name="Wilken P.M."/>
            <person name="An Z."/>
            <person name="de Beer Z.W."/>
            <person name="De Vos L."/>
            <person name="Chen L."/>
            <person name="Duong T.A."/>
            <person name="Gao Y."/>
            <person name="Hammerbacher A."/>
            <person name="Kikkert J.R."/>
            <person name="Li Y."/>
            <person name="Li H."/>
            <person name="Li K."/>
            <person name="Li Q."/>
            <person name="Liu X."/>
            <person name="Ma X."/>
            <person name="Naidoo K."/>
            <person name="Pethybridge S.J."/>
            <person name="Sun J."/>
            <person name="Steenkamp E.T."/>
            <person name="van der Nest M.A."/>
            <person name="van Wyk S."/>
            <person name="Wingfield M.J."/>
            <person name="Xiong C."/>
            <person name="Yue Q."/>
            <person name="Zhang X."/>
        </authorList>
    </citation>
    <scope>NUCLEOTIDE SEQUENCE [LARGE SCALE GENOMIC DNA]</scope>
    <source>
        <strain evidence="2 3">DSM 5745</strain>
    </source>
</reference>
<proteinExistence type="predicted"/>
<dbReference type="AlphaFoldDB" id="A0A3D8QCK7"/>
<dbReference type="EMBL" id="PVWQ01000019">
    <property type="protein sequence ID" value="RDW59338.1"/>
    <property type="molecule type" value="Genomic_DNA"/>
</dbReference>
<evidence type="ECO:0008006" key="4">
    <source>
        <dbReference type="Google" id="ProtNLM"/>
    </source>
</evidence>
<keyword evidence="3" id="KW-1185">Reference proteome</keyword>
<evidence type="ECO:0000313" key="3">
    <source>
        <dbReference type="Proteomes" id="UP000256690"/>
    </source>
</evidence>
<dbReference type="GeneID" id="38121403"/>
<name>A0A3D8QCK7_9EURO</name>
<evidence type="ECO:0000256" key="1">
    <source>
        <dbReference type="SAM" id="Coils"/>
    </source>
</evidence>
<dbReference type="Proteomes" id="UP000256690">
    <property type="component" value="Unassembled WGS sequence"/>
</dbReference>